<feature type="compositionally biased region" description="Low complexity" evidence="8">
    <location>
        <begin position="317"/>
        <end position="327"/>
    </location>
</feature>
<evidence type="ECO:0000256" key="5">
    <source>
        <dbReference type="ARBA" id="ARBA00023065"/>
    </source>
</evidence>
<dbReference type="FunFam" id="1.10.287.70:FF:000022">
    <property type="entry name" value="Small conductance calcium-activated potassium channel, isoform O"/>
    <property type="match status" value="1"/>
</dbReference>
<evidence type="ECO:0000313" key="11">
    <source>
        <dbReference type="EMBL" id="AWJ68219.1"/>
    </source>
</evidence>
<evidence type="ECO:0000256" key="7">
    <source>
        <dbReference type="ARBA" id="ARBA00023303"/>
    </source>
</evidence>
<feature type="region of interest" description="Disordered" evidence="8">
    <location>
        <begin position="302"/>
        <end position="371"/>
    </location>
</feature>
<keyword evidence="7 11" id="KW-0407">Ion channel</keyword>
<feature type="compositionally biased region" description="Polar residues" evidence="8">
    <location>
        <begin position="328"/>
        <end position="354"/>
    </location>
</feature>
<evidence type="ECO:0000256" key="8">
    <source>
        <dbReference type="SAM" id="MobiDB-lite"/>
    </source>
</evidence>
<keyword evidence="3 9" id="KW-0812">Transmembrane</keyword>
<dbReference type="GO" id="GO:0016286">
    <property type="term" value="F:small conductance calcium-activated potassium channel activity"/>
    <property type="evidence" value="ECO:0007669"/>
    <property type="project" value="InterPro"/>
</dbReference>
<feature type="domain" description="Calmodulin-binding" evidence="10">
    <location>
        <begin position="836"/>
        <end position="912"/>
    </location>
</feature>
<dbReference type="InterPro" id="IPR015449">
    <property type="entry name" value="K_chnl_Ca-activ_SK"/>
</dbReference>
<evidence type="ECO:0000259" key="10">
    <source>
        <dbReference type="SMART" id="SM01053"/>
    </source>
</evidence>
<keyword evidence="5" id="KW-0406">Ion transport</keyword>
<sequence length="965" mass="105304">MDRDFLATSTTNATMTSSSPPSCAPVVTESNTCHQKELETEGSTPELRNERVWFGLNSPSITTASSMPTSVADFQGKQMSQASNGKEQVRFRRQPLQFELRQRSFTDNQSPPSRLKFQNNPQLSTTPKHWVSFSNDNDYHWITYPTQFPRRTTSAASASSSLFVDDNENIAKSAALCTPYVNENLTVFGLPSHQIESPASSQVPRLPPPPPPPPSSLSSPASSVSRTYAVCSVPRPSPSSPSGSALPSITHSSSSPPLLGLITSAPKLPCVQQQNSSPASSPVTELQNASCDLHFTPRFLQLSPTSPPLAAPPPSPCSSLLPSTAPSESFQSPSHQYSAQTPLLHSQPSNQAAASSVPVSHRRRSSIRSQLQNLASSSLIMAATKRASEGSRTASSKISGQMKIASEAKRSAVTALAVAHPRFTSSHLLKMGNRLSLAQGQLATNFLGSRNNEDSSSHSQSPHYECCCPSSVEADIGGSNSALVSNNRNSTGSVSGSLAGVAGLSGMKKNKSTTVGYRLGKRKLLYERRKRISDYCLIFALLGIAVMVVEAELCIAEVFTKDSFYSLGLKTMVTCSTIILLVLILVYRVLEIQLYIVDNCLEDWRIAISSSALAQLLLELLVCSIHPVPSTLTFGWPRAEENGGTRDNGSTGDSHLHLFEADPASSSSSSSSADVIQVPIDLIFSLPMFLRLYLIPRVMLLHSRLFSDASSRSIGALNRITFNTRFIMKTLMTICPGTVLLVFMLSLWVILSWMLRACEGHHEEKHKNILNSMWLISITFLSVGYGDIVPNTYCGRGIAVITGVMGAGCTALVVAVLAKKLELSRAEKHVHNFMMDTQLTKQLKCTAANVLRETWLIYKNSKLTKKVNTASLRVHQRKFLRAIHSLRRVKLEQRKLNDNANTVVDIAKSQSNLQDTIMDMNSRQTLMEQRLATMFDRLTAIQTQVDNLPMTVARQLEKSGILNPH</sequence>
<dbReference type="Gene3D" id="1.10.287.70">
    <property type="match status" value="2"/>
</dbReference>
<feature type="transmembrane region" description="Helical" evidence="9">
    <location>
        <begin position="532"/>
        <end position="549"/>
    </location>
</feature>
<feature type="transmembrane region" description="Helical" evidence="9">
    <location>
        <begin position="798"/>
        <end position="818"/>
    </location>
</feature>
<dbReference type="PANTHER" id="PTHR10153">
    <property type="entry name" value="SMALL CONDUCTANCE CALCIUM-ACTIVATED POTASSIUM CHANNEL"/>
    <property type="match status" value="1"/>
</dbReference>
<dbReference type="Pfam" id="PF07885">
    <property type="entry name" value="Ion_trans_2"/>
    <property type="match status" value="1"/>
</dbReference>
<dbReference type="SUPFAM" id="SSF81324">
    <property type="entry name" value="Voltage-gated potassium channels"/>
    <property type="match status" value="1"/>
</dbReference>
<dbReference type="PRINTS" id="PR01451">
    <property type="entry name" value="SKCHANNEL"/>
</dbReference>
<dbReference type="InterPro" id="IPR036122">
    <property type="entry name" value="CaM-bd_dom_sf"/>
</dbReference>
<evidence type="ECO:0000256" key="4">
    <source>
        <dbReference type="ARBA" id="ARBA00022989"/>
    </source>
</evidence>
<feature type="transmembrane region" description="Helical" evidence="9">
    <location>
        <begin position="569"/>
        <end position="590"/>
    </location>
</feature>
<evidence type="ECO:0000256" key="9">
    <source>
        <dbReference type="SAM" id="Phobius"/>
    </source>
</evidence>
<protein>
    <submittedName>
        <fullName evidence="11">Putative small conductance calcium-activated potassium channel 3</fullName>
    </submittedName>
</protein>
<accession>A0A2S1WM24</accession>
<dbReference type="SMART" id="SM01053">
    <property type="entry name" value="CaMBD"/>
    <property type="match status" value="1"/>
</dbReference>
<feature type="transmembrane region" description="Helical" evidence="9">
    <location>
        <begin position="768"/>
        <end position="786"/>
    </location>
</feature>
<name>A0A2S1WM24_9ANNE</name>
<evidence type="ECO:0000256" key="6">
    <source>
        <dbReference type="ARBA" id="ARBA00023136"/>
    </source>
</evidence>
<comment type="subcellular location">
    <subcellularLocation>
        <location evidence="1">Membrane</location>
        <topology evidence="1">Multi-pass membrane protein</topology>
    </subcellularLocation>
</comment>
<reference evidence="11" key="1">
    <citation type="submission" date="2018-02" db="EMBL/GenBank/DDBJ databases">
        <title>Hirudo verbana central nervous system transcriptome analysis of ion channel and receptor content.</title>
        <authorList>
            <person name="Northcutt A.J."/>
            <person name="Schulz D.J."/>
            <person name="Mesce K.A."/>
        </authorList>
    </citation>
    <scope>NUCLEOTIDE SEQUENCE</scope>
</reference>
<evidence type="ECO:0000256" key="2">
    <source>
        <dbReference type="ARBA" id="ARBA00022448"/>
    </source>
</evidence>
<evidence type="ECO:0000256" key="3">
    <source>
        <dbReference type="ARBA" id="ARBA00022692"/>
    </source>
</evidence>
<feature type="compositionally biased region" description="Pro residues" evidence="8">
    <location>
        <begin position="205"/>
        <end position="215"/>
    </location>
</feature>
<evidence type="ECO:0000256" key="1">
    <source>
        <dbReference type="ARBA" id="ARBA00004141"/>
    </source>
</evidence>
<feature type="region of interest" description="Disordered" evidence="8">
    <location>
        <begin position="1"/>
        <end position="45"/>
    </location>
</feature>
<organism evidence="11">
    <name type="scientific">Hirudo verbana</name>
    <dbReference type="NCBI Taxonomy" id="311461"/>
    <lineage>
        <taxon>Eukaryota</taxon>
        <taxon>Metazoa</taxon>
        <taxon>Spiralia</taxon>
        <taxon>Lophotrochozoa</taxon>
        <taxon>Annelida</taxon>
        <taxon>Clitellata</taxon>
        <taxon>Hirudinea</taxon>
        <taxon>Hirudinida</taxon>
        <taxon>Hirudiniformes</taxon>
        <taxon>Hirudinidae</taxon>
        <taxon>Hirudo</taxon>
    </lineage>
</organism>
<proteinExistence type="evidence at transcript level"/>
<keyword evidence="2" id="KW-0813">Transport</keyword>
<feature type="compositionally biased region" description="Low complexity" evidence="8">
    <location>
        <begin position="216"/>
        <end position="226"/>
    </location>
</feature>
<dbReference type="SUPFAM" id="SSF81327">
    <property type="entry name" value="Small-conductance potassium channel"/>
    <property type="match status" value="1"/>
</dbReference>
<keyword evidence="6 9" id="KW-0472">Membrane</keyword>
<dbReference type="GO" id="GO:0016020">
    <property type="term" value="C:membrane"/>
    <property type="evidence" value="ECO:0007669"/>
    <property type="project" value="UniProtKB-SubCell"/>
</dbReference>
<dbReference type="InterPro" id="IPR013099">
    <property type="entry name" value="K_chnl_dom"/>
</dbReference>
<dbReference type="AlphaFoldDB" id="A0A2S1WM24"/>
<dbReference type="InterPro" id="IPR004178">
    <property type="entry name" value="CaM-bd_dom"/>
</dbReference>
<dbReference type="GO" id="GO:0005516">
    <property type="term" value="F:calmodulin binding"/>
    <property type="evidence" value="ECO:0007669"/>
    <property type="project" value="InterPro"/>
</dbReference>
<dbReference type="Pfam" id="PF03530">
    <property type="entry name" value="SK_channel"/>
    <property type="match status" value="1"/>
</dbReference>
<feature type="region of interest" description="Disordered" evidence="8">
    <location>
        <begin position="196"/>
        <end position="253"/>
    </location>
</feature>
<feature type="compositionally biased region" description="Pro residues" evidence="8">
    <location>
        <begin position="305"/>
        <end position="316"/>
    </location>
</feature>
<keyword evidence="4 9" id="KW-1133">Transmembrane helix</keyword>
<dbReference type="EMBL" id="MG973366">
    <property type="protein sequence ID" value="AWJ68219.1"/>
    <property type="molecule type" value="mRNA"/>
</dbReference>
<dbReference type="Pfam" id="PF02888">
    <property type="entry name" value="CaMBD"/>
    <property type="match status" value="1"/>
</dbReference>
<feature type="transmembrane region" description="Helical" evidence="9">
    <location>
        <begin position="731"/>
        <end position="756"/>
    </location>
</feature>
<feature type="region of interest" description="Disordered" evidence="8">
    <location>
        <begin position="103"/>
        <end position="122"/>
    </location>
</feature>
<feature type="compositionally biased region" description="Low complexity" evidence="8">
    <location>
        <begin position="7"/>
        <end position="21"/>
    </location>
</feature>